<name>L9Z2P5_9EURY</name>
<evidence type="ECO:0000313" key="3">
    <source>
        <dbReference type="Proteomes" id="UP000011592"/>
    </source>
</evidence>
<dbReference type="AlphaFoldDB" id="L9Z2P5"/>
<reference evidence="2 3" key="1">
    <citation type="journal article" date="2014" name="PLoS Genet.">
        <title>Phylogenetically driven sequencing of extremely halophilic archaea reveals strategies for static and dynamic osmo-response.</title>
        <authorList>
            <person name="Becker E.A."/>
            <person name="Seitzer P.M."/>
            <person name="Tritt A."/>
            <person name="Larsen D."/>
            <person name="Krusor M."/>
            <person name="Yao A.I."/>
            <person name="Wu D."/>
            <person name="Madern D."/>
            <person name="Eisen J.A."/>
            <person name="Darling A.E."/>
            <person name="Facciotti M.T."/>
        </authorList>
    </citation>
    <scope>NUCLEOTIDE SEQUENCE [LARGE SCALE GENOMIC DNA]</scope>
    <source>
        <strain evidence="2 3">JCM 14663</strain>
    </source>
</reference>
<feature type="compositionally biased region" description="Polar residues" evidence="1">
    <location>
        <begin position="1"/>
        <end position="15"/>
    </location>
</feature>
<comment type="caution">
    <text evidence="2">The sequence shown here is derived from an EMBL/GenBank/DDBJ whole genome shotgun (WGS) entry which is preliminary data.</text>
</comment>
<sequence length="132" mass="13795">MPNSAPNWESVSAVSGSERVRRRGLAETRDGETAAFVERVCVVRVGGFRTRAPISVDPASISADPAATRVRVPRPLADPTDGDASAGAAEAASAAGPAIDLVVVSLPRQSRERGRETAPSFRSDGDLLEEGR</sequence>
<evidence type="ECO:0000313" key="2">
    <source>
        <dbReference type="EMBL" id="ELY79433.1"/>
    </source>
</evidence>
<feature type="region of interest" description="Disordered" evidence="1">
    <location>
        <begin position="107"/>
        <end position="132"/>
    </location>
</feature>
<gene>
    <name evidence="2" type="ORF">C486_10539</name>
</gene>
<proteinExistence type="predicted"/>
<accession>L9Z2P5</accession>
<protein>
    <submittedName>
        <fullName evidence="2">Uncharacterized protein</fullName>
    </submittedName>
</protein>
<organism evidence="2 3">
    <name type="scientific">Natrinema gari JCM 14663</name>
    <dbReference type="NCBI Taxonomy" id="1230459"/>
    <lineage>
        <taxon>Archaea</taxon>
        <taxon>Methanobacteriati</taxon>
        <taxon>Methanobacteriota</taxon>
        <taxon>Stenosarchaea group</taxon>
        <taxon>Halobacteria</taxon>
        <taxon>Halobacteriales</taxon>
        <taxon>Natrialbaceae</taxon>
        <taxon>Natrinema</taxon>
    </lineage>
</organism>
<feature type="compositionally biased region" description="Basic and acidic residues" evidence="1">
    <location>
        <begin position="123"/>
        <end position="132"/>
    </location>
</feature>
<dbReference type="Proteomes" id="UP000011592">
    <property type="component" value="Unassembled WGS sequence"/>
</dbReference>
<dbReference type="EMBL" id="AOIJ01000051">
    <property type="protein sequence ID" value="ELY79433.1"/>
    <property type="molecule type" value="Genomic_DNA"/>
</dbReference>
<feature type="region of interest" description="Disordered" evidence="1">
    <location>
        <begin position="1"/>
        <end position="30"/>
    </location>
</feature>
<evidence type="ECO:0000256" key="1">
    <source>
        <dbReference type="SAM" id="MobiDB-lite"/>
    </source>
</evidence>
<feature type="region of interest" description="Disordered" evidence="1">
    <location>
        <begin position="58"/>
        <end position="94"/>
    </location>
</feature>
<keyword evidence="3" id="KW-1185">Reference proteome</keyword>
<feature type="compositionally biased region" description="Low complexity" evidence="1">
    <location>
        <begin position="84"/>
        <end position="94"/>
    </location>
</feature>